<gene>
    <name evidence="1" type="ORF">EDB81DRAFT_669648</name>
</gene>
<dbReference type="Proteomes" id="UP000738349">
    <property type="component" value="Unassembled WGS sequence"/>
</dbReference>
<feature type="non-terminal residue" evidence="1">
    <location>
        <position position="1"/>
    </location>
</feature>
<dbReference type="OrthoDB" id="5082906at2759"/>
<dbReference type="AlphaFoldDB" id="A0A9P9D916"/>
<organism evidence="1 2">
    <name type="scientific">Dactylonectria macrodidyma</name>
    <dbReference type="NCBI Taxonomy" id="307937"/>
    <lineage>
        <taxon>Eukaryota</taxon>
        <taxon>Fungi</taxon>
        <taxon>Dikarya</taxon>
        <taxon>Ascomycota</taxon>
        <taxon>Pezizomycotina</taxon>
        <taxon>Sordariomycetes</taxon>
        <taxon>Hypocreomycetidae</taxon>
        <taxon>Hypocreales</taxon>
        <taxon>Nectriaceae</taxon>
        <taxon>Dactylonectria</taxon>
    </lineage>
</organism>
<dbReference type="EMBL" id="JAGMUV010000032">
    <property type="protein sequence ID" value="KAH7114629.1"/>
    <property type="molecule type" value="Genomic_DNA"/>
</dbReference>
<proteinExistence type="predicted"/>
<comment type="caution">
    <text evidence="1">The sequence shown here is derived from an EMBL/GenBank/DDBJ whole genome shotgun (WGS) entry which is preliminary data.</text>
</comment>
<evidence type="ECO:0000313" key="2">
    <source>
        <dbReference type="Proteomes" id="UP000738349"/>
    </source>
</evidence>
<accession>A0A9P9D916</accession>
<name>A0A9P9D916_9HYPO</name>
<dbReference type="SUPFAM" id="SSF53098">
    <property type="entry name" value="Ribonuclease H-like"/>
    <property type="match status" value="1"/>
</dbReference>
<sequence length="68" mass="7339">EYVGTATTSTVYAAELKGLVLALHMLLDIHLTVITPGKCVIFTDNQAAIQAIRNPKCPSRQCLLVEAI</sequence>
<dbReference type="InterPro" id="IPR036397">
    <property type="entry name" value="RNaseH_sf"/>
</dbReference>
<dbReference type="GO" id="GO:0003676">
    <property type="term" value="F:nucleic acid binding"/>
    <property type="evidence" value="ECO:0007669"/>
    <property type="project" value="InterPro"/>
</dbReference>
<evidence type="ECO:0000313" key="1">
    <source>
        <dbReference type="EMBL" id="KAH7114629.1"/>
    </source>
</evidence>
<dbReference type="InterPro" id="IPR012337">
    <property type="entry name" value="RNaseH-like_sf"/>
</dbReference>
<protein>
    <submittedName>
        <fullName evidence="1">Uncharacterized protein</fullName>
    </submittedName>
</protein>
<dbReference type="Gene3D" id="3.30.420.10">
    <property type="entry name" value="Ribonuclease H-like superfamily/Ribonuclease H"/>
    <property type="match status" value="1"/>
</dbReference>
<reference evidence="1" key="1">
    <citation type="journal article" date="2021" name="Nat. Commun.">
        <title>Genetic determinants of endophytism in the Arabidopsis root mycobiome.</title>
        <authorList>
            <person name="Mesny F."/>
            <person name="Miyauchi S."/>
            <person name="Thiergart T."/>
            <person name="Pickel B."/>
            <person name="Atanasova L."/>
            <person name="Karlsson M."/>
            <person name="Huettel B."/>
            <person name="Barry K.W."/>
            <person name="Haridas S."/>
            <person name="Chen C."/>
            <person name="Bauer D."/>
            <person name="Andreopoulos W."/>
            <person name="Pangilinan J."/>
            <person name="LaButti K."/>
            <person name="Riley R."/>
            <person name="Lipzen A."/>
            <person name="Clum A."/>
            <person name="Drula E."/>
            <person name="Henrissat B."/>
            <person name="Kohler A."/>
            <person name="Grigoriev I.V."/>
            <person name="Martin F.M."/>
            <person name="Hacquard S."/>
        </authorList>
    </citation>
    <scope>NUCLEOTIDE SEQUENCE</scope>
    <source>
        <strain evidence="1">MPI-CAGE-AT-0147</strain>
    </source>
</reference>
<keyword evidence="2" id="KW-1185">Reference proteome</keyword>